<evidence type="ECO:0000259" key="1">
    <source>
        <dbReference type="Pfam" id="PF18588"/>
    </source>
</evidence>
<protein>
    <submittedName>
        <fullName evidence="2">WcbI family polysaccharide biosynthesis putative acetyltransferase</fullName>
    </submittedName>
</protein>
<accession>A0ABW8DA77</accession>
<keyword evidence="3" id="KW-1185">Reference proteome</keyword>
<dbReference type="RefSeq" id="WP_400188429.1">
    <property type="nucleotide sequence ID" value="NZ_JBGORX010000007.1"/>
</dbReference>
<sequence length="275" mass="31263">MERWLVVMNCQTYGMANCLQAQIQNVEVLGMDITTLNSKHELPYCDKLFSIPGVRKDLLEQMHIAASYIPLAVLQCRSFHPDLIYINHEEESIFGPTSHYHSAIAFAAFSKGLSIADTKKLFNGSFYQKCGYIGWWPIECSNIVKEFANSNIDIEDSIIHWGRYEAFMHSVNHPKIHVLYNIATKLIQKLGYAPCPGIMPHDNLANGACFAIYPEIAETLGVLGSYIFKIDNSYRPIDLDAFLHGCFATYDSYLPGSLKVHKEYERGFHRVLENI</sequence>
<evidence type="ECO:0000313" key="2">
    <source>
        <dbReference type="EMBL" id="MFJ1269615.1"/>
    </source>
</evidence>
<comment type="caution">
    <text evidence="2">The sequence shown here is derived from an EMBL/GenBank/DDBJ whole genome shotgun (WGS) entry which is preliminary data.</text>
</comment>
<dbReference type="Proteomes" id="UP001615550">
    <property type="component" value="Unassembled WGS sequence"/>
</dbReference>
<gene>
    <name evidence="2" type="ORF">ACD661_13695</name>
</gene>
<name>A0ABW8DA77_9GAMM</name>
<dbReference type="EMBL" id="JBGORX010000007">
    <property type="protein sequence ID" value="MFJ1269615.1"/>
    <property type="molecule type" value="Genomic_DNA"/>
</dbReference>
<dbReference type="Pfam" id="PF18588">
    <property type="entry name" value="WcbI"/>
    <property type="match status" value="1"/>
</dbReference>
<evidence type="ECO:0000313" key="3">
    <source>
        <dbReference type="Proteomes" id="UP001615550"/>
    </source>
</evidence>
<feature type="domain" description="Polysaccharide biosynthesis enzyme WcbI" evidence="1">
    <location>
        <begin position="4"/>
        <end position="193"/>
    </location>
</feature>
<reference evidence="2 3" key="1">
    <citation type="submission" date="2024-08" db="EMBL/GenBank/DDBJ databases">
        <title>Draft Genome Sequence of Legionella lytica strain DSB2004, Isolated From a Fire Sprinkler System.</title>
        <authorList>
            <person name="Everhart A.D."/>
            <person name="Kidane D.T."/>
            <person name="Farone A.L."/>
            <person name="Farone M.B."/>
        </authorList>
    </citation>
    <scope>NUCLEOTIDE SEQUENCE [LARGE SCALE GENOMIC DNA]</scope>
    <source>
        <strain evidence="2 3">DSB2004</strain>
    </source>
</reference>
<dbReference type="Gene3D" id="3.40.50.12080">
    <property type="match status" value="1"/>
</dbReference>
<organism evidence="2 3">
    <name type="scientific">Legionella lytica</name>
    <dbReference type="NCBI Taxonomy" id="96232"/>
    <lineage>
        <taxon>Bacteria</taxon>
        <taxon>Pseudomonadati</taxon>
        <taxon>Pseudomonadota</taxon>
        <taxon>Gammaproteobacteria</taxon>
        <taxon>Legionellales</taxon>
        <taxon>Legionellaceae</taxon>
        <taxon>Legionella</taxon>
    </lineage>
</organism>
<proteinExistence type="predicted"/>
<dbReference type="InterPro" id="IPR041307">
    <property type="entry name" value="WcbI"/>
</dbReference>